<dbReference type="InterPro" id="IPR027417">
    <property type="entry name" value="P-loop_NTPase"/>
</dbReference>
<feature type="binding site" evidence="8">
    <location>
        <begin position="9"/>
        <end position="16"/>
    </location>
    <ligand>
        <name>ATP</name>
        <dbReference type="ChEBI" id="CHEBI:30616"/>
    </ligand>
</feature>
<feature type="domain" description="Thymidylate kinase-like" evidence="9">
    <location>
        <begin position="7"/>
        <end position="194"/>
    </location>
</feature>
<gene>
    <name evidence="8" type="primary">tmk</name>
    <name evidence="10" type="ORF">JFN90_09435</name>
</gene>
<dbReference type="InterPro" id="IPR018094">
    <property type="entry name" value="Thymidylate_kinase"/>
</dbReference>
<dbReference type="PANTHER" id="PTHR10344:SF4">
    <property type="entry name" value="UMP-CMP KINASE 2, MITOCHONDRIAL"/>
    <property type="match status" value="1"/>
</dbReference>
<dbReference type="CDD" id="cd01672">
    <property type="entry name" value="TMPK"/>
    <property type="match status" value="1"/>
</dbReference>
<accession>A0ABS0YQU9</accession>
<evidence type="ECO:0000256" key="5">
    <source>
        <dbReference type="ARBA" id="ARBA00022777"/>
    </source>
</evidence>
<evidence type="ECO:0000256" key="1">
    <source>
        <dbReference type="ARBA" id="ARBA00009776"/>
    </source>
</evidence>
<comment type="catalytic activity">
    <reaction evidence="7 8">
        <text>dTMP + ATP = dTDP + ADP</text>
        <dbReference type="Rhea" id="RHEA:13517"/>
        <dbReference type="ChEBI" id="CHEBI:30616"/>
        <dbReference type="ChEBI" id="CHEBI:58369"/>
        <dbReference type="ChEBI" id="CHEBI:63528"/>
        <dbReference type="ChEBI" id="CHEBI:456216"/>
        <dbReference type="EC" id="2.7.4.9"/>
    </reaction>
</comment>
<dbReference type="Pfam" id="PF02223">
    <property type="entry name" value="Thymidylate_kin"/>
    <property type="match status" value="1"/>
</dbReference>
<keyword evidence="11" id="KW-1185">Reference proteome</keyword>
<name>A0ABS0YQU9_9BACT</name>
<keyword evidence="6 8" id="KW-0067">ATP-binding</keyword>
<dbReference type="Proteomes" id="UP000641025">
    <property type="component" value="Unassembled WGS sequence"/>
</dbReference>
<organism evidence="10 11">
    <name type="scientific">Geomonas propionica</name>
    <dbReference type="NCBI Taxonomy" id="2798582"/>
    <lineage>
        <taxon>Bacteria</taxon>
        <taxon>Pseudomonadati</taxon>
        <taxon>Thermodesulfobacteriota</taxon>
        <taxon>Desulfuromonadia</taxon>
        <taxon>Geobacterales</taxon>
        <taxon>Geobacteraceae</taxon>
        <taxon>Geomonas</taxon>
    </lineage>
</organism>
<comment type="similarity">
    <text evidence="1 8">Belongs to the thymidylate kinase family.</text>
</comment>
<evidence type="ECO:0000256" key="4">
    <source>
        <dbReference type="ARBA" id="ARBA00022741"/>
    </source>
</evidence>
<comment type="function">
    <text evidence="8">Phosphorylation of dTMP to form dTDP in both de novo and salvage pathways of dTTP synthesis.</text>
</comment>
<evidence type="ECO:0000256" key="3">
    <source>
        <dbReference type="ARBA" id="ARBA00022727"/>
    </source>
</evidence>
<evidence type="ECO:0000313" key="10">
    <source>
        <dbReference type="EMBL" id="MBJ6800355.1"/>
    </source>
</evidence>
<evidence type="ECO:0000313" key="11">
    <source>
        <dbReference type="Proteomes" id="UP000641025"/>
    </source>
</evidence>
<dbReference type="HAMAP" id="MF_00165">
    <property type="entry name" value="Thymidylate_kinase"/>
    <property type="match status" value="1"/>
</dbReference>
<keyword evidence="3 8" id="KW-0545">Nucleotide biosynthesis</keyword>
<dbReference type="GO" id="GO:0004798">
    <property type="term" value="F:dTMP kinase activity"/>
    <property type="evidence" value="ECO:0007669"/>
    <property type="project" value="UniProtKB-EC"/>
</dbReference>
<keyword evidence="2 8" id="KW-0808">Transferase</keyword>
<protein>
    <recommendedName>
        <fullName evidence="8">Thymidylate kinase</fullName>
        <ecNumber evidence="8">2.7.4.9</ecNumber>
    </recommendedName>
    <alternativeName>
        <fullName evidence="8">dTMP kinase</fullName>
    </alternativeName>
</protein>
<dbReference type="InterPro" id="IPR039430">
    <property type="entry name" value="Thymidylate_kin-like_dom"/>
</dbReference>
<evidence type="ECO:0000256" key="7">
    <source>
        <dbReference type="ARBA" id="ARBA00048743"/>
    </source>
</evidence>
<evidence type="ECO:0000256" key="6">
    <source>
        <dbReference type="ARBA" id="ARBA00022840"/>
    </source>
</evidence>
<proteinExistence type="inferred from homology"/>
<evidence type="ECO:0000256" key="8">
    <source>
        <dbReference type="HAMAP-Rule" id="MF_00165"/>
    </source>
</evidence>
<dbReference type="PANTHER" id="PTHR10344">
    <property type="entry name" value="THYMIDYLATE KINASE"/>
    <property type="match status" value="1"/>
</dbReference>
<dbReference type="RefSeq" id="WP_199394867.1">
    <property type="nucleotide sequence ID" value="NZ_JAEMHK010000006.1"/>
</dbReference>
<dbReference type="SUPFAM" id="SSF52540">
    <property type="entry name" value="P-loop containing nucleoside triphosphate hydrolases"/>
    <property type="match status" value="1"/>
</dbReference>
<keyword evidence="5 8" id="KW-0418">Kinase</keyword>
<reference evidence="10 11" key="1">
    <citation type="submission" date="2020-12" db="EMBL/GenBank/DDBJ databases">
        <title>Geomonas sp. Red259, isolated from paddy soil.</title>
        <authorList>
            <person name="Xu Z."/>
            <person name="Zhang Z."/>
            <person name="Masuda Y."/>
            <person name="Itoh H."/>
            <person name="Senoo K."/>
        </authorList>
    </citation>
    <scope>NUCLEOTIDE SEQUENCE [LARGE SCALE GENOMIC DNA]</scope>
    <source>
        <strain evidence="10 11">Red259</strain>
    </source>
</reference>
<keyword evidence="4 8" id="KW-0547">Nucleotide-binding</keyword>
<dbReference type="EMBL" id="JAEMHK010000006">
    <property type="protein sequence ID" value="MBJ6800355.1"/>
    <property type="molecule type" value="Genomic_DNA"/>
</dbReference>
<dbReference type="EC" id="2.7.4.9" evidence="8"/>
<comment type="caution">
    <text evidence="10">The sequence shown here is derived from an EMBL/GenBank/DDBJ whole genome shotgun (WGS) entry which is preliminary data.</text>
</comment>
<dbReference type="NCBIfam" id="TIGR00041">
    <property type="entry name" value="DTMP_kinase"/>
    <property type="match status" value="1"/>
</dbReference>
<evidence type="ECO:0000259" key="9">
    <source>
        <dbReference type="Pfam" id="PF02223"/>
    </source>
</evidence>
<evidence type="ECO:0000256" key="2">
    <source>
        <dbReference type="ARBA" id="ARBA00022679"/>
    </source>
</evidence>
<dbReference type="Gene3D" id="3.40.50.300">
    <property type="entry name" value="P-loop containing nucleotide triphosphate hydrolases"/>
    <property type="match status" value="1"/>
</dbReference>
<sequence length="215" mass="23458">MGFFITFEGVEGCGKTTQLRLLKERLEADGETVVATREPGGCPIADQMRAILLDAKNSAITPLAELLLYAAARAQHVQEVIAPALERGETVLCDRFTDATVAYQGHGRELDLDVIRQLNALATGGVQPDLTVLIDCPVQIGLSRALSRIEATSGAREERFELESVRFHERVREGYLTLARAFPERFVVVDGSGDVARTEVLVTAALRDRLPQGGR</sequence>